<proteinExistence type="predicted"/>
<keyword evidence="2" id="KW-1185">Reference proteome</keyword>
<dbReference type="RefSeq" id="WP_168141132.1">
    <property type="nucleotide sequence ID" value="NZ_CP038799.1"/>
</dbReference>
<name>A0A6H0S1T4_9MYCO</name>
<dbReference type="KEGG" id="mfre:EXE63_05495"/>
<protein>
    <submittedName>
        <fullName evidence="1">Uncharacterized protein</fullName>
    </submittedName>
</protein>
<accession>A0A6H0S1T4</accession>
<reference evidence="1 2" key="1">
    <citation type="submission" date="2019-04" db="EMBL/GenBank/DDBJ databases">
        <title>Draft, Whole-Genome Sequence of the Anthracene-degrading Mycobacterium frederiksbergense LB501T, Isolated from a Polycyclic Aromatic Hydrocarbon (PAH)-Contaminated Soil.</title>
        <authorList>
            <person name="Augelletti F."/>
        </authorList>
    </citation>
    <scope>NUCLEOTIDE SEQUENCE [LARGE SCALE GENOMIC DNA]</scope>
    <source>
        <strain evidence="1 2">LB 501T</strain>
    </source>
</reference>
<sequence>MKTLLEFIVRYVQVLYLNPAYRFTDSRTRGLADIDASVSISSDQLRWEIANDRGQIGITVAPLRYANDENWFWLSLIRQYLDGGSDTEQGSSLDLAEWLTQNLVRVEALFADEATAPDVCAKLVALRRSNSYKNWGWPKPGPDDIDP</sequence>
<dbReference type="Proteomes" id="UP000501849">
    <property type="component" value="Chromosome"/>
</dbReference>
<organism evidence="1 2">
    <name type="scientific">Mycolicibacterium frederiksbergense</name>
    <dbReference type="NCBI Taxonomy" id="117567"/>
    <lineage>
        <taxon>Bacteria</taxon>
        <taxon>Bacillati</taxon>
        <taxon>Actinomycetota</taxon>
        <taxon>Actinomycetes</taxon>
        <taxon>Mycobacteriales</taxon>
        <taxon>Mycobacteriaceae</taxon>
        <taxon>Mycolicibacterium</taxon>
    </lineage>
</organism>
<evidence type="ECO:0000313" key="1">
    <source>
        <dbReference type="EMBL" id="QIV80409.1"/>
    </source>
</evidence>
<evidence type="ECO:0000313" key="2">
    <source>
        <dbReference type="Proteomes" id="UP000501849"/>
    </source>
</evidence>
<dbReference type="EMBL" id="CP038799">
    <property type="protein sequence ID" value="QIV80409.1"/>
    <property type="molecule type" value="Genomic_DNA"/>
</dbReference>
<dbReference type="AlphaFoldDB" id="A0A6H0S1T4"/>
<gene>
    <name evidence="1" type="ORF">EXE63_05495</name>
</gene>